<dbReference type="InterPro" id="IPR007899">
    <property type="entry name" value="CHAD_dom"/>
</dbReference>
<gene>
    <name evidence="4" type="ORF">SAMN04487905_102419</name>
</gene>
<evidence type="ECO:0000259" key="3">
    <source>
        <dbReference type="PROSITE" id="PS51708"/>
    </source>
</evidence>
<dbReference type="SMART" id="SM00880">
    <property type="entry name" value="CHAD"/>
    <property type="match status" value="1"/>
</dbReference>
<dbReference type="InterPro" id="IPR038186">
    <property type="entry name" value="CHAD_dom_sf"/>
</dbReference>
<feature type="domain" description="CHAD" evidence="3">
    <location>
        <begin position="35"/>
        <end position="319"/>
    </location>
</feature>
<name>A0A1H0QWA9_9ACTN</name>
<dbReference type="PROSITE" id="PS51708">
    <property type="entry name" value="CHAD"/>
    <property type="match status" value="1"/>
</dbReference>
<dbReference type="PANTHER" id="PTHR39339">
    <property type="entry name" value="SLR1444 PROTEIN"/>
    <property type="match status" value="1"/>
</dbReference>
<dbReference type="PANTHER" id="PTHR39339:SF1">
    <property type="entry name" value="CHAD DOMAIN-CONTAINING PROTEIN"/>
    <property type="match status" value="1"/>
</dbReference>
<dbReference type="Pfam" id="PF05235">
    <property type="entry name" value="CHAD"/>
    <property type="match status" value="1"/>
</dbReference>
<evidence type="ECO:0000313" key="4">
    <source>
        <dbReference type="EMBL" id="SDP21425.1"/>
    </source>
</evidence>
<dbReference type="EMBL" id="FNJR01000002">
    <property type="protein sequence ID" value="SDP21425.1"/>
    <property type="molecule type" value="Genomic_DNA"/>
</dbReference>
<dbReference type="OrthoDB" id="9777271at2"/>
<accession>A0A1H0QWA9</accession>
<evidence type="ECO:0000313" key="5">
    <source>
        <dbReference type="Proteomes" id="UP000199497"/>
    </source>
</evidence>
<dbReference type="RefSeq" id="WP_092598258.1">
    <property type="nucleotide sequence ID" value="NZ_FNJR01000002.1"/>
</dbReference>
<dbReference type="Proteomes" id="UP000199497">
    <property type="component" value="Unassembled WGS sequence"/>
</dbReference>
<organism evidence="4 5">
    <name type="scientific">Actinopolyspora xinjiangensis</name>
    <dbReference type="NCBI Taxonomy" id="405564"/>
    <lineage>
        <taxon>Bacteria</taxon>
        <taxon>Bacillati</taxon>
        <taxon>Actinomycetota</taxon>
        <taxon>Actinomycetes</taxon>
        <taxon>Actinopolysporales</taxon>
        <taxon>Actinopolysporaceae</taxon>
        <taxon>Actinopolyspora</taxon>
    </lineage>
</organism>
<sequence>MSSTDARDAARDRTSPGADPVDIGLPAEPVRAAHGASVVEHVRAALDARTRVLLAHEAGTRSGADPEDLHRMRVSVRRMRAVLKAGRSWLQPGWCRELRSELGWLGRGLGPVRDLDVQLAELRERHEELDRAEREPAARLLDELARRRESARAELLEMMRGDRYQRLLRSLGEAVADGLPSSADPPSGNEALYELVRNRLGKVERAVRRLDDPPRDEGLHALRIETKRLRYCAELAVPVFDGAVREVLDAAEKLQDVLGAHQDAVVTEEWLRYLTHHDEHGSEPTMASDPEAVFVAGRLAERARARRVRQREAWWPVWRTLRRLEL</sequence>
<dbReference type="AlphaFoldDB" id="A0A1H0QWA9"/>
<proteinExistence type="predicted"/>
<dbReference type="Gene3D" id="1.40.20.10">
    <property type="entry name" value="CHAD domain"/>
    <property type="match status" value="1"/>
</dbReference>
<protein>
    <submittedName>
        <fullName evidence="4">CHAD domain-containing protein</fullName>
    </submittedName>
</protein>
<keyword evidence="1" id="KW-0175">Coiled coil</keyword>
<evidence type="ECO:0000256" key="1">
    <source>
        <dbReference type="SAM" id="Coils"/>
    </source>
</evidence>
<evidence type="ECO:0000256" key="2">
    <source>
        <dbReference type="SAM" id="MobiDB-lite"/>
    </source>
</evidence>
<feature type="compositionally biased region" description="Basic and acidic residues" evidence="2">
    <location>
        <begin position="1"/>
        <end position="14"/>
    </location>
</feature>
<feature type="region of interest" description="Disordered" evidence="2">
    <location>
        <begin position="1"/>
        <end position="25"/>
    </location>
</feature>
<feature type="coiled-coil region" evidence="1">
    <location>
        <begin position="112"/>
        <end position="161"/>
    </location>
</feature>
<keyword evidence="5" id="KW-1185">Reference proteome</keyword>
<dbReference type="STRING" id="405564.SAMN04487905_102419"/>
<reference evidence="5" key="1">
    <citation type="submission" date="2016-10" db="EMBL/GenBank/DDBJ databases">
        <authorList>
            <person name="Varghese N."/>
            <person name="Submissions S."/>
        </authorList>
    </citation>
    <scope>NUCLEOTIDE SEQUENCE [LARGE SCALE GENOMIC DNA]</scope>
    <source>
        <strain evidence="5">DSM 46732</strain>
    </source>
</reference>